<dbReference type="InterPro" id="IPR016169">
    <property type="entry name" value="FAD-bd_PCMH_sub2"/>
</dbReference>
<evidence type="ECO:0000313" key="2">
    <source>
        <dbReference type="EMBL" id="MBO8468357.1"/>
    </source>
</evidence>
<dbReference type="AlphaFoldDB" id="A0A9D9I9N2"/>
<organism evidence="2 3">
    <name type="scientific">Candidatus Ornithospirochaeta stercoravium</name>
    <dbReference type="NCBI Taxonomy" id="2840897"/>
    <lineage>
        <taxon>Bacteria</taxon>
        <taxon>Pseudomonadati</taxon>
        <taxon>Spirochaetota</taxon>
        <taxon>Spirochaetia</taxon>
        <taxon>Spirochaetales</taxon>
        <taxon>Spirochaetaceae</taxon>
        <taxon>Spirochaetaceae incertae sedis</taxon>
        <taxon>Candidatus Ornithospirochaeta</taxon>
    </lineage>
</organism>
<protein>
    <submittedName>
        <fullName evidence="2">FAD binding domain-containing protein</fullName>
    </submittedName>
</protein>
<dbReference type="InterPro" id="IPR036318">
    <property type="entry name" value="FAD-bd_PCMH-like_sf"/>
</dbReference>
<reference evidence="2" key="2">
    <citation type="journal article" date="2021" name="PeerJ">
        <title>Extensive microbial diversity within the chicken gut microbiome revealed by metagenomics and culture.</title>
        <authorList>
            <person name="Gilroy R."/>
            <person name="Ravi A."/>
            <person name="Getino M."/>
            <person name="Pursley I."/>
            <person name="Horton D.L."/>
            <person name="Alikhan N.F."/>
            <person name="Baker D."/>
            <person name="Gharbi K."/>
            <person name="Hall N."/>
            <person name="Watson M."/>
            <person name="Adriaenssens E.M."/>
            <person name="Foster-Nyarko E."/>
            <person name="Jarju S."/>
            <person name="Secka A."/>
            <person name="Antonio M."/>
            <person name="Oren A."/>
            <person name="Chaudhuri R.R."/>
            <person name="La Ragione R."/>
            <person name="Hildebrand F."/>
            <person name="Pallen M.J."/>
        </authorList>
    </citation>
    <scope>NUCLEOTIDE SEQUENCE</scope>
    <source>
        <strain evidence="2">14700</strain>
    </source>
</reference>
<dbReference type="InterPro" id="IPR016166">
    <property type="entry name" value="FAD-bd_PCMH"/>
</dbReference>
<evidence type="ECO:0000259" key="1">
    <source>
        <dbReference type="PROSITE" id="PS51387"/>
    </source>
</evidence>
<dbReference type="GO" id="GO:0016491">
    <property type="term" value="F:oxidoreductase activity"/>
    <property type="evidence" value="ECO:0007669"/>
    <property type="project" value="InterPro"/>
</dbReference>
<sequence>MRKIIRAESIEEAVKLRHEIENSAYLAGGTEVMRLGSSVDEDAVLIDINSLPLSGIRKENGKVIIGALTTLQEIKESDLVPSFIREAAAFAASLQLRNAATIAGNFALRRDDGFMTAALLATECTVTIMCTKGKKEKSISEYFEKKECRAVVMNFVIDENRIGSIRRIARASHMHAAVIRAESCGCWAYTVSGSGIAYGHDKDVYKSIDFKDDLTGSASYKRYLASVLAEEGESGC</sequence>
<gene>
    <name evidence="2" type="ORF">IAA72_01050</name>
</gene>
<dbReference type="PANTHER" id="PTHR42659">
    <property type="entry name" value="XANTHINE DEHYDROGENASE SUBUNIT C-RELATED"/>
    <property type="match status" value="1"/>
</dbReference>
<dbReference type="Gene3D" id="3.30.465.10">
    <property type="match status" value="1"/>
</dbReference>
<dbReference type="SUPFAM" id="SSF56176">
    <property type="entry name" value="FAD-binding/transporter-associated domain-like"/>
    <property type="match status" value="1"/>
</dbReference>
<dbReference type="Pfam" id="PF00941">
    <property type="entry name" value="FAD_binding_5"/>
    <property type="match status" value="1"/>
</dbReference>
<comment type="caution">
    <text evidence="2">The sequence shown here is derived from an EMBL/GenBank/DDBJ whole genome shotgun (WGS) entry which is preliminary data.</text>
</comment>
<proteinExistence type="predicted"/>
<reference evidence="2" key="1">
    <citation type="submission" date="2020-10" db="EMBL/GenBank/DDBJ databases">
        <authorList>
            <person name="Gilroy R."/>
        </authorList>
    </citation>
    <scope>NUCLEOTIDE SEQUENCE</scope>
    <source>
        <strain evidence="2">14700</strain>
    </source>
</reference>
<dbReference type="InterPro" id="IPR002346">
    <property type="entry name" value="Mopterin_DH_FAD-bd"/>
</dbReference>
<name>A0A9D9I9N2_9SPIO</name>
<dbReference type="EMBL" id="JADIMF010000017">
    <property type="protein sequence ID" value="MBO8468357.1"/>
    <property type="molecule type" value="Genomic_DNA"/>
</dbReference>
<dbReference type="GO" id="GO:0071949">
    <property type="term" value="F:FAD binding"/>
    <property type="evidence" value="ECO:0007669"/>
    <property type="project" value="InterPro"/>
</dbReference>
<dbReference type="InterPro" id="IPR051312">
    <property type="entry name" value="Diverse_Substr_Oxidored"/>
</dbReference>
<dbReference type="PANTHER" id="PTHR42659:SF9">
    <property type="entry name" value="XANTHINE DEHYDROGENASE FAD-BINDING SUBUNIT XDHB-RELATED"/>
    <property type="match status" value="1"/>
</dbReference>
<dbReference type="Proteomes" id="UP000810292">
    <property type="component" value="Unassembled WGS sequence"/>
</dbReference>
<evidence type="ECO:0000313" key="3">
    <source>
        <dbReference type="Proteomes" id="UP000810292"/>
    </source>
</evidence>
<dbReference type="PROSITE" id="PS51387">
    <property type="entry name" value="FAD_PCMH"/>
    <property type="match status" value="1"/>
</dbReference>
<accession>A0A9D9I9N2</accession>
<feature type="domain" description="FAD-binding PCMH-type" evidence="1">
    <location>
        <begin position="1"/>
        <end position="162"/>
    </location>
</feature>